<proteinExistence type="inferred from homology"/>
<dbReference type="OrthoDB" id="6683853at2759"/>
<keyword evidence="10 11" id="KW-0472">Membrane</keyword>
<evidence type="ECO:0000256" key="10">
    <source>
        <dbReference type="ARBA" id="ARBA00023136"/>
    </source>
</evidence>
<comment type="caution">
    <text evidence="12">The sequence shown here is derived from an EMBL/GenBank/DDBJ whole genome shotgun (WGS) entry which is preliminary data.</text>
</comment>
<evidence type="ECO:0000256" key="4">
    <source>
        <dbReference type="ARBA" id="ARBA00022660"/>
    </source>
</evidence>
<dbReference type="EMBL" id="CAJVPK010000851">
    <property type="protein sequence ID" value="CAG8554360.1"/>
    <property type="molecule type" value="Genomic_DNA"/>
</dbReference>
<organism evidence="12 13">
    <name type="scientific">Diversispora eburnea</name>
    <dbReference type="NCBI Taxonomy" id="1213867"/>
    <lineage>
        <taxon>Eukaryota</taxon>
        <taxon>Fungi</taxon>
        <taxon>Fungi incertae sedis</taxon>
        <taxon>Mucoromycota</taxon>
        <taxon>Glomeromycotina</taxon>
        <taxon>Glomeromycetes</taxon>
        <taxon>Diversisporales</taxon>
        <taxon>Diversisporaceae</taxon>
        <taxon>Diversispora</taxon>
    </lineage>
</organism>
<dbReference type="InterPro" id="IPR004205">
    <property type="entry name" value="Cyt_bc1_su8"/>
</dbReference>
<evidence type="ECO:0000256" key="5">
    <source>
        <dbReference type="ARBA" id="ARBA00022692"/>
    </source>
</evidence>
<dbReference type="PANTHER" id="PTHR12119">
    <property type="entry name" value="UBIQUINOL-CYTOCHROME C REDUCTASE COMPLEX UBIQUINONE-BINDING PROTEIN QP-C"/>
    <property type="match status" value="1"/>
</dbReference>
<sequence length="95" mass="11050">MTKEHPWWGNLGGPIQRGIVTYSTSPYEQRAFAGVWRHGIFNVYRRTAAQAPYVGIPIVIGVLIYHFEKKRHDFLNSKAEKLTRIDKNEKFSDLM</sequence>
<evidence type="ECO:0000256" key="6">
    <source>
        <dbReference type="ARBA" id="ARBA00022792"/>
    </source>
</evidence>
<keyword evidence="3 11" id="KW-0813">Transport</keyword>
<comment type="similarity">
    <text evidence="2 11">Belongs to the UQCRQ/QCR8 family.</text>
</comment>
<evidence type="ECO:0000256" key="9">
    <source>
        <dbReference type="ARBA" id="ARBA00023128"/>
    </source>
</evidence>
<keyword evidence="4 11" id="KW-0679">Respiratory chain</keyword>
<keyword evidence="13" id="KW-1185">Reference proteome</keyword>
<evidence type="ECO:0000256" key="7">
    <source>
        <dbReference type="ARBA" id="ARBA00022982"/>
    </source>
</evidence>
<protein>
    <recommendedName>
        <fullName evidence="11">Cytochrome b-c1 complex subunit 8</fullName>
    </recommendedName>
    <alternativeName>
        <fullName evidence="11">Complex III subunit 8</fullName>
    </alternativeName>
</protein>
<comment type="function">
    <text evidence="11">Component of the ubiquinol-cytochrome c oxidoreductase, a multisubunit transmembrane complex that is part of the mitochondrial electron transport chain which drives oxidative phosphorylation. The complex plays an important role in the uptake of multiple carbon sources present in different host niches.</text>
</comment>
<dbReference type="FunFam" id="1.20.5.210:FF:000001">
    <property type="entry name" value="Cytochrome b-c1 complex subunit 8"/>
    <property type="match status" value="1"/>
</dbReference>
<reference evidence="12" key="1">
    <citation type="submission" date="2021-06" db="EMBL/GenBank/DDBJ databases">
        <authorList>
            <person name="Kallberg Y."/>
            <person name="Tangrot J."/>
            <person name="Rosling A."/>
        </authorList>
    </citation>
    <scope>NUCLEOTIDE SEQUENCE</scope>
    <source>
        <strain evidence="12">AZ414A</strain>
    </source>
</reference>
<dbReference type="GO" id="GO:0005743">
    <property type="term" value="C:mitochondrial inner membrane"/>
    <property type="evidence" value="ECO:0007669"/>
    <property type="project" value="UniProtKB-SubCell"/>
</dbReference>
<comment type="subunit">
    <text evidence="11">Component of the ubiquinol-cytochrome c oxidoreductase (cytochrome b-c1 complex, complex III, CIII), a multisubunit enzyme composed of 3 respiratory subunits cytochrome b, cytochrome c1 and Rieske protein, 2 core protein subunits, and additional low-molecular weight protein subunits. The complex exists as an obligatory dimer and forms supercomplexes (SCs) in the inner mitochondrial membrane with cytochrome c oxidase (complex IV, CIV).</text>
</comment>
<dbReference type="GO" id="GO:0045275">
    <property type="term" value="C:respiratory chain complex III"/>
    <property type="evidence" value="ECO:0007669"/>
    <property type="project" value="UniProtKB-UniRule"/>
</dbReference>
<keyword evidence="6 11" id="KW-0999">Mitochondrion inner membrane</keyword>
<evidence type="ECO:0000256" key="2">
    <source>
        <dbReference type="ARBA" id="ARBA00007668"/>
    </source>
</evidence>
<accession>A0A9N9FSF7</accession>
<evidence type="ECO:0000256" key="11">
    <source>
        <dbReference type="RuleBase" id="RU368118"/>
    </source>
</evidence>
<dbReference type="PANTHER" id="PTHR12119:SF2">
    <property type="entry name" value="CYTOCHROME B-C1 COMPLEX SUBUNIT 8"/>
    <property type="match status" value="1"/>
</dbReference>
<gene>
    <name evidence="12" type="ORF">DEBURN_LOCUS7264</name>
</gene>
<evidence type="ECO:0000256" key="3">
    <source>
        <dbReference type="ARBA" id="ARBA00022448"/>
    </source>
</evidence>
<evidence type="ECO:0000313" key="12">
    <source>
        <dbReference type="EMBL" id="CAG8554360.1"/>
    </source>
</evidence>
<dbReference type="SUPFAM" id="SSF81508">
    <property type="entry name" value="Ubiquinone-binding protein QP-C of cytochrome bc1 complex (Ubiquinol-cytochrome c reductase)"/>
    <property type="match status" value="1"/>
</dbReference>
<evidence type="ECO:0000256" key="1">
    <source>
        <dbReference type="ARBA" id="ARBA00004434"/>
    </source>
</evidence>
<dbReference type="AlphaFoldDB" id="A0A9N9FSF7"/>
<keyword evidence="7 11" id="KW-0249">Electron transport</keyword>
<keyword evidence="5 11" id="KW-0812">Transmembrane</keyword>
<dbReference type="Gene3D" id="1.20.5.210">
    <property type="entry name" value="Cytochrome b-c1 complex subunit 8"/>
    <property type="match status" value="1"/>
</dbReference>
<dbReference type="InterPro" id="IPR036642">
    <property type="entry name" value="Cyt_bc1_su8_sf"/>
</dbReference>
<evidence type="ECO:0000256" key="8">
    <source>
        <dbReference type="ARBA" id="ARBA00022989"/>
    </source>
</evidence>
<keyword evidence="8 11" id="KW-1133">Transmembrane helix</keyword>
<dbReference type="Pfam" id="PF02939">
    <property type="entry name" value="UcrQ"/>
    <property type="match status" value="1"/>
</dbReference>
<name>A0A9N9FSF7_9GLOM</name>
<dbReference type="Proteomes" id="UP000789706">
    <property type="component" value="Unassembled WGS sequence"/>
</dbReference>
<keyword evidence="9 11" id="KW-0496">Mitochondrion</keyword>
<feature type="transmembrane region" description="Helical" evidence="11">
    <location>
        <begin position="51"/>
        <end position="68"/>
    </location>
</feature>
<dbReference type="GO" id="GO:0006122">
    <property type="term" value="P:mitochondrial electron transport, ubiquinol to cytochrome c"/>
    <property type="evidence" value="ECO:0007669"/>
    <property type="project" value="UniProtKB-UniRule"/>
</dbReference>
<comment type="subcellular location">
    <subcellularLocation>
        <location evidence="1 11">Mitochondrion inner membrane</location>
        <topology evidence="1 11">Single-pass membrane protein</topology>
    </subcellularLocation>
</comment>
<evidence type="ECO:0000313" key="13">
    <source>
        <dbReference type="Proteomes" id="UP000789706"/>
    </source>
</evidence>